<organism evidence="9 10">
    <name type="scientific">Plasmodium malariae</name>
    <dbReference type="NCBI Taxonomy" id="5858"/>
    <lineage>
        <taxon>Eukaryota</taxon>
        <taxon>Sar</taxon>
        <taxon>Alveolata</taxon>
        <taxon>Apicomplexa</taxon>
        <taxon>Aconoidasida</taxon>
        <taxon>Haemosporida</taxon>
        <taxon>Plasmodiidae</taxon>
        <taxon>Plasmodium</taxon>
        <taxon>Plasmodium (Plasmodium)</taxon>
    </lineage>
</organism>
<keyword evidence="10" id="KW-1185">Reference proteome</keyword>
<name>A0A1D3PAG6_PLAMA</name>
<dbReference type="KEGG" id="pmal:PMUG01_08035400"/>
<keyword evidence="6 8" id="KW-1133">Transmembrane helix</keyword>
<proteinExistence type="inferred from homology"/>
<dbReference type="InterPro" id="IPR009582">
    <property type="entry name" value="Spc2/SPCS2"/>
</dbReference>
<keyword evidence="7 8" id="KW-0472">Membrane</keyword>
<evidence type="ECO:0000256" key="5">
    <source>
        <dbReference type="ARBA" id="ARBA00022824"/>
    </source>
</evidence>
<feature type="transmembrane region" description="Helical" evidence="8">
    <location>
        <begin position="52"/>
        <end position="71"/>
    </location>
</feature>
<evidence type="ECO:0000256" key="4">
    <source>
        <dbReference type="ARBA" id="ARBA00022692"/>
    </source>
</evidence>
<sequence>MPSNKVDDENRDCTYHVKNLYSEQEIKKLAQDYISQKIRDLNYAENVKYSNVRIVLSIVLIFIGAYCSLFVQYKKQPLLMIELLVSFFVISIMLFILEYLFFEDIFMIINTNNGEVLKLFFELDVQKSSLRLAYKLNKQIYCTFFELSRLFNENGYLIENYADKILKQFIEEHGKNFKLKNKKKE</sequence>
<evidence type="ECO:0000313" key="10">
    <source>
        <dbReference type="Proteomes" id="UP000219813"/>
    </source>
</evidence>
<comment type="function">
    <text evidence="8">Component of the signal peptidase complex (SPC) which catalyzes the cleavage of N-terminal signal sequences from nascent proteins as they are translocated into the lumen of the endoplasmic reticulum. Enhances the enzymatic activity of SPC and facilitates the interactions between different components of the translocation site.</text>
</comment>
<dbReference type="AlphaFoldDB" id="A0A1D3PAG6"/>
<gene>
    <name evidence="9" type="primary">SPC2</name>
    <name evidence="9" type="ORF">PMUG01_08035400</name>
</gene>
<evidence type="ECO:0000256" key="6">
    <source>
        <dbReference type="ARBA" id="ARBA00022989"/>
    </source>
</evidence>
<evidence type="ECO:0000256" key="7">
    <source>
        <dbReference type="ARBA" id="ARBA00023136"/>
    </source>
</evidence>
<evidence type="ECO:0000313" key="9">
    <source>
        <dbReference type="EMBL" id="SCN12229.1"/>
    </source>
</evidence>
<evidence type="ECO:0000256" key="3">
    <source>
        <dbReference type="ARBA" id="ARBA00017057"/>
    </source>
</evidence>
<evidence type="ECO:0000256" key="8">
    <source>
        <dbReference type="RuleBase" id="RU368033"/>
    </source>
</evidence>
<dbReference type="GO" id="GO:0005787">
    <property type="term" value="C:signal peptidase complex"/>
    <property type="evidence" value="ECO:0007669"/>
    <property type="project" value="UniProtKB-UniRule"/>
</dbReference>
<evidence type="ECO:0000256" key="2">
    <source>
        <dbReference type="ARBA" id="ARBA00007324"/>
    </source>
</evidence>
<dbReference type="EMBL" id="LT594629">
    <property type="protein sequence ID" value="SCN12229.1"/>
    <property type="molecule type" value="Genomic_DNA"/>
</dbReference>
<dbReference type="GO" id="GO:0006465">
    <property type="term" value="P:signal peptide processing"/>
    <property type="evidence" value="ECO:0007669"/>
    <property type="project" value="UniProtKB-UniRule"/>
</dbReference>
<dbReference type="GeneID" id="39868336"/>
<comment type="subcellular location">
    <subcellularLocation>
        <location evidence="1 8">Endoplasmic reticulum membrane</location>
        <topology evidence="1 8">Multi-pass membrane protein</topology>
    </subcellularLocation>
</comment>
<keyword evidence="4 8" id="KW-0812">Transmembrane</keyword>
<protein>
    <recommendedName>
        <fullName evidence="3 8">Signal peptidase complex subunit 2</fullName>
    </recommendedName>
</protein>
<reference evidence="9 10" key="1">
    <citation type="submission" date="2016-06" db="EMBL/GenBank/DDBJ databases">
        <authorList>
            <consortium name="Pathogen Informatics"/>
        </authorList>
    </citation>
    <scope>NUCLEOTIDE SEQUENCE [LARGE SCALE GENOMIC DNA]</scope>
</reference>
<feature type="transmembrane region" description="Helical" evidence="8">
    <location>
        <begin position="83"/>
        <end position="102"/>
    </location>
</feature>
<dbReference type="GO" id="GO:0008233">
    <property type="term" value="F:peptidase activity"/>
    <property type="evidence" value="ECO:0007669"/>
    <property type="project" value="UniProtKB-UniRule"/>
</dbReference>
<dbReference type="Proteomes" id="UP000219813">
    <property type="component" value="Chromosome 8"/>
</dbReference>
<dbReference type="VEuPathDB" id="PlasmoDB:PmUG01_08035400"/>
<keyword evidence="5 8" id="KW-0256">Endoplasmic reticulum</keyword>
<dbReference type="OrthoDB" id="330185at2759"/>
<dbReference type="Pfam" id="PF06703">
    <property type="entry name" value="SPC25"/>
    <property type="match status" value="1"/>
</dbReference>
<evidence type="ECO:0000256" key="1">
    <source>
        <dbReference type="ARBA" id="ARBA00004477"/>
    </source>
</evidence>
<accession>A0A1D3PAG6</accession>
<dbReference type="RefSeq" id="XP_028861200.1">
    <property type="nucleotide sequence ID" value="XM_029004519.1"/>
</dbReference>
<dbReference type="OMA" id="FFEDIFM"/>
<comment type="similarity">
    <text evidence="2 8">Belongs to the SPCS2 family.</text>
</comment>